<evidence type="ECO:0000256" key="1">
    <source>
        <dbReference type="ARBA" id="ARBA00022723"/>
    </source>
</evidence>
<evidence type="ECO:0000313" key="3">
    <source>
        <dbReference type="EMBL" id="SNT11592.1"/>
    </source>
</evidence>
<dbReference type="PANTHER" id="PTHR36113">
    <property type="entry name" value="LYASE, PUTATIVE-RELATED-RELATED"/>
    <property type="match status" value="1"/>
</dbReference>
<dbReference type="InterPro" id="IPR004360">
    <property type="entry name" value="Glyas_Fos-R_dOase_dom"/>
</dbReference>
<dbReference type="RefSeq" id="WP_089321147.1">
    <property type="nucleotide sequence ID" value="NZ_FZOQ01000025.1"/>
</dbReference>
<dbReference type="InterPro" id="IPR051332">
    <property type="entry name" value="Fosfomycin_Res_Enzymes"/>
</dbReference>
<name>A0A239K1L4_9BACT</name>
<protein>
    <submittedName>
        <fullName evidence="3">Predicted lactoylglutathione lyase</fullName>
    </submittedName>
</protein>
<dbReference type="InterPro" id="IPR029068">
    <property type="entry name" value="Glyas_Bleomycin-R_OHBP_Dase"/>
</dbReference>
<dbReference type="Proteomes" id="UP000198432">
    <property type="component" value="Unassembled WGS sequence"/>
</dbReference>
<dbReference type="OrthoDB" id="9789012at2"/>
<organism evidence="3 4">
    <name type="scientific">Pontibacter ummariensis</name>
    <dbReference type="NCBI Taxonomy" id="1610492"/>
    <lineage>
        <taxon>Bacteria</taxon>
        <taxon>Pseudomonadati</taxon>
        <taxon>Bacteroidota</taxon>
        <taxon>Cytophagia</taxon>
        <taxon>Cytophagales</taxon>
        <taxon>Hymenobacteraceae</taxon>
        <taxon>Pontibacter</taxon>
    </lineage>
</organism>
<dbReference type="Gene3D" id="3.10.180.10">
    <property type="entry name" value="2,3-Dihydroxybiphenyl 1,2-Dioxygenase, domain 1"/>
    <property type="match status" value="1"/>
</dbReference>
<reference evidence="4" key="1">
    <citation type="submission" date="2017-06" db="EMBL/GenBank/DDBJ databases">
        <authorList>
            <person name="Varghese N."/>
            <person name="Submissions S."/>
        </authorList>
    </citation>
    <scope>NUCLEOTIDE SEQUENCE [LARGE SCALE GENOMIC DNA]</scope>
    <source>
        <strain evidence="4">NKM1</strain>
    </source>
</reference>
<evidence type="ECO:0000259" key="2">
    <source>
        <dbReference type="PROSITE" id="PS51819"/>
    </source>
</evidence>
<dbReference type="EMBL" id="FZOQ01000025">
    <property type="protein sequence ID" value="SNT11592.1"/>
    <property type="molecule type" value="Genomic_DNA"/>
</dbReference>
<keyword evidence="1" id="KW-0479">Metal-binding</keyword>
<dbReference type="Pfam" id="PF00903">
    <property type="entry name" value="Glyoxalase"/>
    <property type="match status" value="1"/>
</dbReference>
<feature type="domain" description="VOC" evidence="2">
    <location>
        <begin position="9"/>
        <end position="125"/>
    </location>
</feature>
<dbReference type="PROSITE" id="PS51819">
    <property type="entry name" value="VOC"/>
    <property type="match status" value="1"/>
</dbReference>
<sequence>MTEYNHGLGISHLEFWVKDLEESLSFYSQLFPIIGWYAHTRTSFSCGIHEIYFKEMPVERHDSLGVRHICFHANSREMVDRVGEWLQSIGAGIIRGPQPMPHYTEQYYTVDFRDPNDFVLEVAYMPDIPL</sequence>
<dbReference type="GO" id="GO:0016829">
    <property type="term" value="F:lyase activity"/>
    <property type="evidence" value="ECO:0007669"/>
    <property type="project" value="UniProtKB-KW"/>
</dbReference>
<dbReference type="AlphaFoldDB" id="A0A239K1L4"/>
<dbReference type="InterPro" id="IPR037523">
    <property type="entry name" value="VOC_core"/>
</dbReference>
<evidence type="ECO:0000313" key="4">
    <source>
        <dbReference type="Proteomes" id="UP000198432"/>
    </source>
</evidence>
<keyword evidence="3" id="KW-0456">Lyase</keyword>
<gene>
    <name evidence="3" type="ORF">SAMN06296052_12521</name>
</gene>
<proteinExistence type="predicted"/>
<accession>A0A239K1L4</accession>
<dbReference type="GO" id="GO:0046872">
    <property type="term" value="F:metal ion binding"/>
    <property type="evidence" value="ECO:0007669"/>
    <property type="project" value="UniProtKB-KW"/>
</dbReference>
<dbReference type="NCBIfam" id="NF005227">
    <property type="entry name" value="PRK06724.1"/>
    <property type="match status" value="1"/>
</dbReference>
<keyword evidence="4" id="KW-1185">Reference proteome</keyword>
<dbReference type="PANTHER" id="PTHR36113:SF6">
    <property type="entry name" value="FOSFOMYCIN RESISTANCE PROTEIN FOSX"/>
    <property type="match status" value="1"/>
</dbReference>
<dbReference type="SUPFAM" id="SSF54593">
    <property type="entry name" value="Glyoxalase/Bleomycin resistance protein/Dihydroxybiphenyl dioxygenase"/>
    <property type="match status" value="1"/>
</dbReference>